<reference evidence="1 2" key="1">
    <citation type="journal article" date="2006" name="Proc. Natl. Acad. Sci. U.S.A.">
        <title>The partitioned Rhizobium etli genome: genetic and metabolic redundancy in seven interacting replicons.</title>
        <authorList>
            <person name="Gonzalez V."/>
            <person name="Santamaria R.I."/>
            <person name="Bustos P."/>
            <person name="Hernandez-Gonzalez I."/>
            <person name="Medrano-Soto A."/>
            <person name="Moreno-Hagelsieb G."/>
            <person name="Janga S.C."/>
            <person name="Ramirez M.A."/>
            <person name="Jimenez-Jacinto V."/>
            <person name="Collado-Vides J."/>
            <person name="Davila G."/>
        </authorList>
    </citation>
    <scope>NUCLEOTIDE SEQUENCE [LARGE SCALE GENOMIC DNA]</scope>
    <source>
        <strain evidence="2">ATCC 51251 / DSM 11541 / JCM 21823 / NBRC 15573 / CFN 42</strain>
    </source>
</reference>
<keyword evidence="2" id="KW-1185">Reference proteome</keyword>
<dbReference type="Pfam" id="PF06821">
    <property type="entry name" value="Ser_hydrolase"/>
    <property type="match status" value="1"/>
</dbReference>
<dbReference type="KEGG" id="ret:RHE_CH00184"/>
<dbReference type="Proteomes" id="UP000001936">
    <property type="component" value="Chromosome"/>
</dbReference>
<dbReference type="AlphaFoldDB" id="Q2KDS7"/>
<dbReference type="InterPro" id="IPR029058">
    <property type="entry name" value="AB_hydrolase_fold"/>
</dbReference>
<dbReference type="SUPFAM" id="SSF53474">
    <property type="entry name" value="alpha/beta-Hydrolases"/>
    <property type="match status" value="1"/>
</dbReference>
<organism evidence="1 2">
    <name type="scientific">Rhizobium etli (strain ATCC 51251 / DSM 11541 / JCM 21823 / NBRC 15573 / CFN 42)</name>
    <dbReference type="NCBI Taxonomy" id="347834"/>
    <lineage>
        <taxon>Bacteria</taxon>
        <taxon>Pseudomonadati</taxon>
        <taxon>Pseudomonadota</taxon>
        <taxon>Alphaproteobacteria</taxon>
        <taxon>Hyphomicrobiales</taxon>
        <taxon>Rhizobiaceae</taxon>
        <taxon>Rhizobium/Agrobacterium group</taxon>
        <taxon>Rhizobium</taxon>
    </lineage>
</organism>
<dbReference type="GO" id="GO:0016787">
    <property type="term" value="F:hydrolase activity"/>
    <property type="evidence" value="ECO:0007669"/>
    <property type="project" value="InterPro"/>
</dbReference>
<evidence type="ECO:0000313" key="1">
    <source>
        <dbReference type="EMBL" id="ABC89009.1"/>
    </source>
</evidence>
<dbReference type="InterPro" id="IPR010662">
    <property type="entry name" value="RBBP9/YdeN"/>
</dbReference>
<sequence>MSQQTGIGGSGEAHWQTRWEVLHPEMRRFQSADWDKPDLADWLAALDRTVGASATPPLLVAHSLGCLLSLIGNRFHRLPLQALFLWRSRIRSPLHFLQRPPASRIRHYKGCASPL</sequence>
<dbReference type="Gene3D" id="3.40.50.1820">
    <property type="entry name" value="alpha/beta hydrolase"/>
    <property type="match status" value="1"/>
</dbReference>
<name>Q2KDS7_RHIEC</name>
<proteinExistence type="predicted"/>
<protein>
    <submittedName>
        <fullName evidence="1">Uncharacterized protein</fullName>
    </submittedName>
</protein>
<dbReference type="EMBL" id="CP000133">
    <property type="protein sequence ID" value="ABC89009.1"/>
    <property type="molecule type" value="Genomic_DNA"/>
</dbReference>
<accession>Q2KDS7</accession>
<dbReference type="eggNOG" id="COG3545">
    <property type="taxonomic scope" value="Bacteria"/>
</dbReference>
<dbReference type="HOGENOM" id="CLU_2107005_0_0_5"/>
<gene>
    <name evidence="1" type="ordered locus">RHE_CH00184</name>
</gene>
<evidence type="ECO:0000313" key="2">
    <source>
        <dbReference type="Proteomes" id="UP000001936"/>
    </source>
</evidence>